<proteinExistence type="predicted"/>
<organism evidence="2 3">
    <name type="scientific">Tanacetum coccineum</name>
    <dbReference type="NCBI Taxonomy" id="301880"/>
    <lineage>
        <taxon>Eukaryota</taxon>
        <taxon>Viridiplantae</taxon>
        <taxon>Streptophyta</taxon>
        <taxon>Embryophyta</taxon>
        <taxon>Tracheophyta</taxon>
        <taxon>Spermatophyta</taxon>
        <taxon>Magnoliopsida</taxon>
        <taxon>eudicotyledons</taxon>
        <taxon>Gunneridae</taxon>
        <taxon>Pentapetalae</taxon>
        <taxon>asterids</taxon>
        <taxon>campanulids</taxon>
        <taxon>Asterales</taxon>
        <taxon>Asteraceae</taxon>
        <taxon>Asteroideae</taxon>
        <taxon>Anthemideae</taxon>
        <taxon>Anthemidinae</taxon>
        <taxon>Tanacetum</taxon>
    </lineage>
</organism>
<reference evidence="2" key="2">
    <citation type="submission" date="2022-01" db="EMBL/GenBank/DDBJ databases">
        <authorList>
            <person name="Yamashiro T."/>
            <person name="Shiraishi A."/>
            <person name="Satake H."/>
            <person name="Nakayama K."/>
        </authorList>
    </citation>
    <scope>NUCLEOTIDE SEQUENCE</scope>
</reference>
<gene>
    <name evidence="2" type="ORF">Tco_0841822</name>
</gene>
<comment type="caution">
    <text evidence="2">The sequence shown here is derived from an EMBL/GenBank/DDBJ whole genome shotgun (WGS) entry which is preliminary data.</text>
</comment>
<protein>
    <submittedName>
        <fullName evidence="2">Uncharacterized protein</fullName>
    </submittedName>
</protein>
<keyword evidence="3" id="KW-1185">Reference proteome</keyword>
<keyword evidence="1" id="KW-0472">Membrane</keyword>
<dbReference type="Proteomes" id="UP001151760">
    <property type="component" value="Unassembled WGS sequence"/>
</dbReference>
<sequence>MMLFDYHLNPLYTIKECSSCGALYTTDYCCSNVGSVDKFVLDPNPISYVETPDSPSQPQTSSFNQRHCFHCKDPLEEDEHCKRCTCMRCGSGLSKGLCLICASRYENDPNPNSLNDSPNISENVSQSPPHIDHHCCYECGDSLDDIFCQRCTCKSCGNGAHYGYNCPPKVPFIYNPEPCNNQTVDELPQTLPSFDPTCYSGDGRSFTYDSTPNFINDSPNIFNPPPQPLTYSYEFCGNDAYYGHDCPPQVPFIYNPEPCYNQNLTEIPQNFQGFQQQYPCCENCRGPHETFQCQPMNEDYYHEQNSCYDPNSFGFDQIQPPETLKNHPAFYNNDDDDDEEYTIAITPVLSTKEPDNSLSIGDEHLDTILATESDEVIKSSVENLVQIPSESKGILDKMCDVPFRDNSPPLDISKDQFEGFSYSNNDSTSIDDDSFSIDDIDYVEASPLDSELVSLEEVVEIVIPKVEGIDTDILLTIKDDILSEKLLNVNLLIAKIEALKDNPTQSFDFLTKSSSTSPNFFLEETNTFDNSLPESETFCFNLEEKSSGSTTILSDYSLPDYEAFYLDDDYIEEKSSGSTTILSDYSLPDYEAFYLDDDYIEEKSSGSTTTHADFFQYDSFIFDLSINPFPPADRSDFYHEKFVDELAHIISLPEYACFYFRSEPDPGYLTSIDLGIRENVSSTTNVNLPFKDNQSPLFAYVVWIFLSFLTYPVAPPYLLSCRNEDTIFDPGISIYRSFMPGVSHRSGTFMKFNVYPNHLNKSPMEILSSTCSPHGPMNSGSSRACDPVNKNKALRGWQPMLIL</sequence>
<keyword evidence="1" id="KW-1133">Transmembrane helix</keyword>
<name>A0ABQ5AY36_9ASTR</name>
<evidence type="ECO:0000256" key="1">
    <source>
        <dbReference type="SAM" id="Phobius"/>
    </source>
</evidence>
<feature type="transmembrane region" description="Helical" evidence="1">
    <location>
        <begin position="697"/>
        <end position="714"/>
    </location>
</feature>
<dbReference type="EMBL" id="BQNB010012744">
    <property type="protein sequence ID" value="GJT07360.1"/>
    <property type="molecule type" value="Genomic_DNA"/>
</dbReference>
<reference evidence="2" key="1">
    <citation type="journal article" date="2022" name="Int. J. Mol. Sci.">
        <title>Draft Genome of Tanacetum Coccineum: Genomic Comparison of Closely Related Tanacetum-Family Plants.</title>
        <authorList>
            <person name="Yamashiro T."/>
            <person name="Shiraishi A."/>
            <person name="Nakayama K."/>
            <person name="Satake H."/>
        </authorList>
    </citation>
    <scope>NUCLEOTIDE SEQUENCE</scope>
</reference>
<accession>A0ABQ5AY36</accession>
<keyword evidence="1" id="KW-0812">Transmembrane</keyword>
<evidence type="ECO:0000313" key="2">
    <source>
        <dbReference type="EMBL" id="GJT07360.1"/>
    </source>
</evidence>
<evidence type="ECO:0000313" key="3">
    <source>
        <dbReference type="Proteomes" id="UP001151760"/>
    </source>
</evidence>